<dbReference type="InterPro" id="IPR056406">
    <property type="entry name" value="THD_CWZF3/5/7"/>
</dbReference>
<feature type="compositionally biased region" description="Polar residues" evidence="4">
    <location>
        <begin position="1069"/>
        <end position="1080"/>
    </location>
</feature>
<feature type="region of interest" description="Disordered" evidence="4">
    <location>
        <begin position="911"/>
        <end position="930"/>
    </location>
</feature>
<sequence length="1432" mass="157424">MDEIQSLKKEKLTFTIMKTTILTLIPPSLTLISCGSEALGLSLFVDEKIKNVLGHFQKDFEGGVSAENLGAKFGGYGSFLPTYEHSPPRLSCPKIPQKNTGINQQFFYGIYLSAVDCITIQDASQNLKAPPNALPTGRARNISCPSANIAANHDSHLTSAQVVEKSALKDESFNRARIPSDQKTLKVRIKMRSEKKAQKLAAIYSGLGLDFSPSLSLGDSPDECGGTLMVSQETTSKSPTRILQVMTSNHVPGDDSVLGNRKQLHEKKPKFLIRKSEELVESKHRNHMYVESGKTLLIKKKQETKIAGGESLPNDLKHTSPSSPLNIAMEATARVCDVSAEANQNALRGGLFSSDSGKEDSLESISGRSRPSGKKKKRDKRSSLDEKGWEQSVDNSNKNASLDLGDNFGSKCYQKSAPLKLEEDSKTKVGQIAIFHVQNKISIPSKKEKTLEGKKSKDSKNTGEVADSMKESLRPDVGLTLKDTTSSNQGFSSDKDKIWKLKLQEDINKVQGNGRDALETNSEQKWGQMGSTMRHFQNRLKGYDPMDFEMEHDGYLDKLKVKVSGRTVDNHLSGVAAPDVVPHLYDRRLPSQMAAPAAPAPVVIEENWVLCDRCHKWRLLPFDTRPEQLPEKWLCSMLNWLPRMNQCDISEDETTKALNALYQASVAGNQITHKIMQMEALSIQVKKNNGLKEVQKVGPCEPIVMKKSSFEKKERLIAGGETKKTKMKNKRESGPYAYEGSKKSKVEVEYTNEKHHSSNLDHRRVGLSSRTSLPTQANGRSMKNCNGGSNSGDVKHDIKEKSVASVKKLVDQTLASSDGGSLDMKICDKRATVKKRKPDDWQDSQNGNELCMKDESSESGFRNEKKLRFSKIEGKQFNRNDGDSTTNRKSMDHLIGGIEDVHCIDRNLKLSKQKKKSSSQKELDGLDLSRRDSGTGRILIAATSSSSKVSSSSKTRGNFEEARGSPVESVSSSPMRTSYPGKLASTAGSGKDAANSGIPSSGSLGRCWNGEGDFELAQSGVEMKEKVSVDFNPGYHKFSTLDYRDKDSVCKISIKSKPSSRLSHVLNGDSRSAENAQHTVECSHNEDRLNKECDKMKCSEDGKNYSGRRNPSGQPSIPEAEHGVVSDEVPVNGSSSVNVSKALKQPGKASSKNACSLVRENSFSLTVTNALNDAKGLRIYADRLKSSGFVFESNEIYFQAALKFLGVAALLETSNSESGRHGDMNQMQVYSIATKLCEMCAQEYEKCQEMAAATLAYKCVEVAYIRVVFCKHSSSSRDLKELQATLQMVPQGKKSLEEYLDFPHDLLPIPLDGESPSSPVSDVDNNLNNQAIVDKAPLAKGNVSHVAGTHAVVARNCPSFRRLLDFTQDASFAMEASRKSQTCFIAATSSLEDPQNIEWIASVKKVIDFGFQDVDELISLVQQATQAISRSG</sequence>
<evidence type="ECO:0000256" key="4">
    <source>
        <dbReference type="SAM" id="MobiDB-lite"/>
    </source>
</evidence>
<feature type="compositionally biased region" description="Basic and acidic residues" evidence="4">
    <location>
        <begin position="919"/>
        <end position="930"/>
    </location>
</feature>
<evidence type="ECO:0000313" key="6">
    <source>
        <dbReference type="EMBL" id="KAE8714198.1"/>
    </source>
</evidence>
<feature type="compositionally biased region" description="Polar residues" evidence="4">
    <location>
        <begin position="768"/>
        <end position="792"/>
    </location>
</feature>
<reference evidence="6" key="1">
    <citation type="submission" date="2019-09" db="EMBL/GenBank/DDBJ databases">
        <title>Draft genome information of white flower Hibiscus syriacus.</title>
        <authorList>
            <person name="Kim Y.-M."/>
        </authorList>
    </citation>
    <scope>NUCLEOTIDE SEQUENCE [LARGE SCALE GENOMIC DNA]</scope>
    <source>
        <strain evidence="6">YM2019G1</strain>
    </source>
</reference>
<dbReference type="EMBL" id="VEPZ02000872">
    <property type="protein sequence ID" value="KAE8714198.1"/>
    <property type="molecule type" value="Genomic_DNA"/>
</dbReference>
<dbReference type="Gene3D" id="3.30.40.100">
    <property type="match status" value="1"/>
</dbReference>
<dbReference type="PANTHER" id="PTHR46524:SF12">
    <property type="entry name" value="CW-TYPE DOMAIN-CONTAINING PROTEIN"/>
    <property type="match status" value="1"/>
</dbReference>
<dbReference type="GO" id="GO:0008270">
    <property type="term" value="F:zinc ion binding"/>
    <property type="evidence" value="ECO:0007669"/>
    <property type="project" value="UniProtKB-KW"/>
</dbReference>
<dbReference type="Proteomes" id="UP000436088">
    <property type="component" value="Unassembled WGS sequence"/>
</dbReference>
<feature type="compositionally biased region" description="Basic and acidic residues" evidence="4">
    <location>
        <begin position="752"/>
        <end position="764"/>
    </location>
</feature>
<evidence type="ECO:0000256" key="3">
    <source>
        <dbReference type="ARBA" id="ARBA00022833"/>
    </source>
</evidence>
<feature type="region of interest" description="Disordered" evidence="4">
    <location>
        <begin position="752"/>
        <end position="793"/>
    </location>
</feature>
<keyword evidence="7" id="KW-1185">Reference proteome</keyword>
<dbReference type="PROSITE" id="PS51050">
    <property type="entry name" value="ZF_CW"/>
    <property type="match status" value="1"/>
</dbReference>
<feature type="domain" description="CW-type" evidence="5">
    <location>
        <begin position="602"/>
        <end position="655"/>
    </location>
</feature>
<feature type="region of interest" description="Disordered" evidence="4">
    <location>
        <begin position="1060"/>
        <end position="1083"/>
    </location>
</feature>
<feature type="compositionally biased region" description="Basic residues" evidence="4">
    <location>
        <begin position="371"/>
        <end position="380"/>
    </location>
</feature>
<gene>
    <name evidence="6" type="ORF">F3Y22_tig00110198pilonHSYRG00002</name>
</gene>
<proteinExistence type="predicted"/>
<keyword evidence="2" id="KW-0863">Zinc-finger</keyword>
<feature type="region of interest" description="Disordered" evidence="4">
    <location>
        <begin position="941"/>
        <end position="1002"/>
    </location>
</feature>
<dbReference type="InterPro" id="IPR011124">
    <property type="entry name" value="Znf_CW"/>
</dbReference>
<accession>A0A6A3BFL5</accession>
<keyword evidence="1" id="KW-0479">Metal-binding</keyword>
<name>A0A6A3BFL5_HIBSY</name>
<dbReference type="PANTHER" id="PTHR46524">
    <property type="entry name" value="CW-TYPE ZINC FINGER"/>
    <property type="match status" value="1"/>
</dbReference>
<feature type="region of interest" description="Disordered" evidence="4">
    <location>
        <begin position="836"/>
        <end position="857"/>
    </location>
</feature>
<dbReference type="InterPro" id="IPR055300">
    <property type="entry name" value="CWZF3/5/7"/>
</dbReference>
<feature type="region of interest" description="Disordered" evidence="4">
    <location>
        <begin position="446"/>
        <end position="472"/>
    </location>
</feature>
<evidence type="ECO:0000313" key="7">
    <source>
        <dbReference type="Proteomes" id="UP000436088"/>
    </source>
</evidence>
<protein>
    <submittedName>
        <fullName evidence="6">Tetratricopeptide repeat-like superfamily protein</fullName>
    </submittedName>
</protein>
<evidence type="ECO:0000256" key="2">
    <source>
        <dbReference type="ARBA" id="ARBA00022771"/>
    </source>
</evidence>
<dbReference type="Pfam" id="PF07496">
    <property type="entry name" value="zf-CW"/>
    <property type="match status" value="1"/>
</dbReference>
<organism evidence="6 7">
    <name type="scientific">Hibiscus syriacus</name>
    <name type="common">Rose of Sharon</name>
    <dbReference type="NCBI Taxonomy" id="106335"/>
    <lineage>
        <taxon>Eukaryota</taxon>
        <taxon>Viridiplantae</taxon>
        <taxon>Streptophyta</taxon>
        <taxon>Embryophyta</taxon>
        <taxon>Tracheophyta</taxon>
        <taxon>Spermatophyta</taxon>
        <taxon>Magnoliopsida</taxon>
        <taxon>eudicotyledons</taxon>
        <taxon>Gunneridae</taxon>
        <taxon>Pentapetalae</taxon>
        <taxon>rosids</taxon>
        <taxon>malvids</taxon>
        <taxon>Malvales</taxon>
        <taxon>Malvaceae</taxon>
        <taxon>Malvoideae</taxon>
        <taxon>Hibiscus</taxon>
    </lineage>
</organism>
<feature type="region of interest" description="Disordered" evidence="4">
    <location>
        <begin position="348"/>
        <end position="407"/>
    </location>
</feature>
<dbReference type="Pfam" id="PF24756">
    <property type="entry name" value="THD_CWZF3-5-7"/>
    <property type="match status" value="2"/>
</dbReference>
<feature type="region of interest" description="Disordered" evidence="4">
    <location>
        <begin position="1100"/>
        <end position="1132"/>
    </location>
</feature>
<keyword evidence="3" id="KW-0862">Zinc</keyword>
<evidence type="ECO:0000256" key="1">
    <source>
        <dbReference type="ARBA" id="ARBA00022723"/>
    </source>
</evidence>
<comment type="caution">
    <text evidence="6">The sequence shown here is derived from an EMBL/GenBank/DDBJ whole genome shotgun (WGS) entry which is preliminary data.</text>
</comment>
<feature type="compositionally biased region" description="Low complexity" evidence="4">
    <location>
        <begin position="944"/>
        <end position="954"/>
    </location>
</feature>
<evidence type="ECO:0000259" key="5">
    <source>
        <dbReference type="PROSITE" id="PS51050"/>
    </source>
</evidence>